<dbReference type="EnsemblPlants" id="TuG1812G0500004412.01.T01">
    <property type="protein sequence ID" value="TuG1812G0500004412.01.T01.cds395410"/>
    <property type="gene ID" value="TuG1812G0500004412.01"/>
</dbReference>
<keyword evidence="3" id="KW-1185">Reference proteome</keyword>
<feature type="chain" id="PRO_5035784153" evidence="1">
    <location>
        <begin position="16"/>
        <end position="45"/>
    </location>
</feature>
<protein>
    <submittedName>
        <fullName evidence="2">Uncharacterized protein</fullName>
    </submittedName>
</protein>
<reference evidence="2" key="2">
    <citation type="submission" date="2018-03" db="EMBL/GenBank/DDBJ databases">
        <title>The Triticum urartu genome reveals the dynamic nature of wheat genome evolution.</title>
        <authorList>
            <person name="Ling H."/>
            <person name="Ma B."/>
            <person name="Shi X."/>
            <person name="Liu H."/>
            <person name="Dong L."/>
            <person name="Sun H."/>
            <person name="Cao Y."/>
            <person name="Gao Q."/>
            <person name="Zheng S."/>
            <person name="Li Y."/>
            <person name="Yu Y."/>
            <person name="Du H."/>
            <person name="Qi M."/>
            <person name="Li Y."/>
            <person name="Yu H."/>
            <person name="Cui Y."/>
            <person name="Wang N."/>
            <person name="Chen C."/>
            <person name="Wu H."/>
            <person name="Zhao Y."/>
            <person name="Zhang J."/>
            <person name="Li Y."/>
            <person name="Zhou W."/>
            <person name="Zhang B."/>
            <person name="Hu W."/>
            <person name="Eijk M."/>
            <person name="Tang J."/>
            <person name="Witsenboer H."/>
            <person name="Zhao S."/>
            <person name="Li Z."/>
            <person name="Zhang A."/>
            <person name="Wang D."/>
            <person name="Liang C."/>
        </authorList>
    </citation>
    <scope>NUCLEOTIDE SEQUENCE [LARGE SCALE GENOMIC DNA]</scope>
    <source>
        <strain evidence="2">cv. G1812</strain>
    </source>
</reference>
<dbReference type="Proteomes" id="UP000015106">
    <property type="component" value="Chromosome 5"/>
</dbReference>
<dbReference type="Gramene" id="TuG1812G0500004412.01.T01">
    <property type="protein sequence ID" value="TuG1812G0500004412.01.T01.cds395410"/>
    <property type="gene ID" value="TuG1812G0500004412.01"/>
</dbReference>
<evidence type="ECO:0000313" key="3">
    <source>
        <dbReference type="Proteomes" id="UP000015106"/>
    </source>
</evidence>
<accession>A0A8R7QGM5</accession>
<feature type="signal peptide" evidence="1">
    <location>
        <begin position="1"/>
        <end position="15"/>
    </location>
</feature>
<sequence>MWFLFLIAFVKMLDAPLKITISSPLHAVWSGILPFFACTEFGAVN</sequence>
<name>A0A8R7QGM5_TRIUA</name>
<keyword evidence="1" id="KW-0732">Signal</keyword>
<reference evidence="2" key="3">
    <citation type="submission" date="2022-06" db="UniProtKB">
        <authorList>
            <consortium name="EnsemblPlants"/>
        </authorList>
    </citation>
    <scope>IDENTIFICATION</scope>
</reference>
<evidence type="ECO:0000313" key="2">
    <source>
        <dbReference type="EnsemblPlants" id="TuG1812G0500004412.01.T01.cds395410"/>
    </source>
</evidence>
<proteinExistence type="predicted"/>
<reference evidence="3" key="1">
    <citation type="journal article" date="2013" name="Nature">
        <title>Draft genome of the wheat A-genome progenitor Triticum urartu.</title>
        <authorList>
            <person name="Ling H.Q."/>
            <person name="Zhao S."/>
            <person name="Liu D."/>
            <person name="Wang J."/>
            <person name="Sun H."/>
            <person name="Zhang C."/>
            <person name="Fan H."/>
            <person name="Li D."/>
            <person name="Dong L."/>
            <person name="Tao Y."/>
            <person name="Gao C."/>
            <person name="Wu H."/>
            <person name="Li Y."/>
            <person name="Cui Y."/>
            <person name="Guo X."/>
            <person name="Zheng S."/>
            <person name="Wang B."/>
            <person name="Yu K."/>
            <person name="Liang Q."/>
            <person name="Yang W."/>
            <person name="Lou X."/>
            <person name="Chen J."/>
            <person name="Feng M."/>
            <person name="Jian J."/>
            <person name="Zhang X."/>
            <person name="Luo G."/>
            <person name="Jiang Y."/>
            <person name="Liu J."/>
            <person name="Wang Z."/>
            <person name="Sha Y."/>
            <person name="Zhang B."/>
            <person name="Wu H."/>
            <person name="Tang D."/>
            <person name="Shen Q."/>
            <person name="Xue P."/>
            <person name="Zou S."/>
            <person name="Wang X."/>
            <person name="Liu X."/>
            <person name="Wang F."/>
            <person name="Yang Y."/>
            <person name="An X."/>
            <person name="Dong Z."/>
            <person name="Zhang K."/>
            <person name="Zhang X."/>
            <person name="Luo M.C."/>
            <person name="Dvorak J."/>
            <person name="Tong Y."/>
            <person name="Wang J."/>
            <person name="Yang H."/>
            <person name="Li Z."/>
            <person name="Wang D."/>
            <person name="Zhang A."/>
            <person name="Wang J."/>
        </authorList>
    </citation>
    <scope>NUCLEOTIDE SEQUENCE</scope>
    <source>
        <strain evidence="3">cv. G1812</strain>
    </source>
</reference>
<dbReference type="AlphaFoldDB" id="A0A8R7QGM5"/>
<evidence type="ECO:0000256" key="1">
    <source>
        <dbReference type="SAM" id="SignalP"/>
    </source>
</evidence>
<organism evidence="2 3">
    <name type="scientific">Triticum urartu</name>
    <name type="common">Red wild einkorn</name>
    <name type="synonym">Crithodium urartu</name>
    <dbReference type="NCBI Taxonomy" id="4572"/>
    <lineage>
        <taxon>Eukaryota</taxon>
        <taxon>Viridiplantae</taxon>
        <taxon>Streptophyta</taxon>
        <taxon>Embryophyta</taxon>
        <taxon>Tracheophyta</taxon>
        <taxon>Spermatophyta</taxon>
        <taxon>Magnoliopsida</taxon>
        <taxon>Liliopsida</taxon>
        <taxon>Poales</taxon>
        <taxon>Poaceae</taxon>
        <taxon>BOP clade</taxon>
        <taxon>Pooideae</taxon>
        <taxon>Triticodae</taxon>
        <taxon>Triticeae</taxon>
        <taxon>Triticinae</taxon>
        <taxon>Triticum</taxon>
    </lineage>
</organism>